<accession>H2XWY3</accession>
<reference evidence="3" key="1">
    <citation type="journal article" date="2002" name="Science">
        <title>The draft genome of Ciona intestinalis: insights into chordate and vertebrate origins.</title>
        <authorList>
            <person name="Dehal P."/>
            <person name="Satou Y."/>
            <person name="Campbell R.K."/>
            <person name="Chapman J."/>
            <person name="Degnan B."/>
            <person name="De Tomaso A."/>
            <person name="Davidson B."/>
            <person name="Di Gregorio A."/>
            <person name="Gelpke M."/>
            <person name="Goodstein D.M."/>
            <person name="Harafuji N."/>
            <person name="Hastings K.E."/>
            <person name="Ho I."/>
            <person name="Hotta K."/>
            <person name="Huang W."/>
            <person name="Kawashima T."/>
            <person name="Lemaire P."/>
            <person name="Martinez D."/>
            <person name="Meinertzhagen I.A."/>
            <person name="Necula S."/>
            <person name="Nonaka M."/>
            <person name="Putnam N."/>
            <person name="Rash S."/>
            <person name="Saiga H."/>
            <person name="Satake M."/>
            <person name="Terry A."/>
            <person name="Yamada L."/>
            <person name="Wang H.G."/>
            <person name="Awazu S."/>
            <person name="Azumi K."/>
            <person name="Boore J."/>
            <person name="Branno M."/>
            <person name="Chin-Bow S."/>
            <person name="DeSantis R."/>
            <person name="Doyle S."/>
            <person name="Francino P."/>
            <person name="Keys D.N."/>
            <person name="Haga S."/>
            <person name="Hayashi H."/>
            <person name="Hino K."/>
            <person name="Imai K.S."/>
            <person name="Inaba K."/>
            <person name="Kano S."/>
            <person name="Kobayashi K."/>
            <person name="Kobayashi M."/>
            <person name="Lee B.I."/>
            <person name="Makabe K.W."/>
            <person name="Manohar C."/>
            <person name="Matassi G."/>
            <person name="Medina M."/>
            <person name="Mochizuki Y."/>
            <person name="Mount S."/>
            <person name="Morishita T."/>
            <person name="Miura S."/>
            <person name="Nakayama A."/>
            <person name="Nishizaka S."/>
            <person name="Nomoto H."/>
            <person name="Ohta F."/>
            <person name="Oishi K."/>
            <person name="Rigoutsos I."/>
            <person name="Sano M."/>
            <person name="Sasaki A."/>
            <person name="Sasakura Y."/>
            <person name="Shoguchi E."/>
            <person name="Shin-i T."/>
            <person name="Spagnuolo A."/>
            <person name="Stainier D."/>
            <person name="Suzuki M.M."/>
            <person name="Tassy O."/>
            <person name="Takatori N."/>
            <person name="Tokuoka M."/>
            <person name="Yagi K."/>
            <person name="Yoshizaki F."/>
            <person name="Wada S."/>
            <person name="Zhang C."/>
            <person name="Hyatt P.D."/>
            <person name="Larimer F."/>
            <person name="Detter C."/>
            <person name="Doggett N."/>
            <person name="Glavina T."/>
            <person name="Hawkins T."/>
            <person name="Richardson P."/>
            <person name="Lucas S."/>
            <person name="Kohara Y."/>
            <person name="Levine M."/>
            <person name="Satoh N."/>
            <person name="Rokhsar D.S."/>
        </authorList>
    </citation>
    <scope>NUCLEOTIDE SEQUENCE [LARGE SCALE GENOMIC DNA]</scope>
</reference>
<feature type="region of interest" description="Disordered" evidence="1">
    <location>
        <begin position="1"/>
        <end position="20"/>
    </location>
</feature>
<evidence type="ECO:0008006" key="4">
    <source>
        <dbReference type="Google" id="ProtNLM"/>
    </source>
</evidence>
<name>H2XWY3_CIOIN</name>
<evidence type="ECO:0000313" key="2">
    <source>
        <dbReference type="Ensembl" id="ENSCINP00000034167.1"/>
    </source>
</evidence>
<dbReference type="OMA" id="MGSQECK"/>
<dbReference type="HOGENOM" id="CLU_2541881_0_0_1"/>
<reference evidence="2" key="2">
    <citation type="journal article" date="2008" name="Genome Biol.">
        <title>Improved genome assembly and evidence-based global gene model set for the chordate Ciona intestinalis: new insight into intron and operon populations.</title>
        <authorList>
            <person name="Satou Y."/>
            <person name="Mineta K."/>
            <person name="Ogasawara M."/>
            <person name="Sasakura Y."/>
            <person name="Shoguchi E."/>
            <person name="Ueno K."/>
            <person name="Yamada L."/>
            <person name="Matsumoto J."/>
            <person name="Wasserscheid J."/>
            <person name="Dewar K."/>
            <person name="Wiley G.B."/>
            <person name="Macmil S.L."/>
            <person name="Roe B.A."/>
            <person name="Zeller R.W."/>
            <person name="Hastings K.E."/>
            <person name="Lemaire P."/>
            <person name="Lindquist E."/>
            <person name="Endo T."/>
            <person name="Hotta K."/>
            <person name="Inaba K."/>
        </authorList>
    </citation>
    <scope>NUCLEOTIDE SEQUENCE [LARGE SCALE GENOMIC DNA]</scope>
    <source>
        <strain evidence="2">wild type</strain>
    </source>
</reference>
<dbReference type="Proteomes" id="UP000008144">
    <property type="component" value="Chromosome 4"/>
</dbReference>
<reference evidence="2" key="4">
    <citation type="submission" date="2025-09" db="UniProtKB">
        <authorList>
            <consortium name="Ensembl"/>
        </authorList>
    </citation>
    <scope>IDENTIFICATION</scope>
</reference>
<keyword evidence="3" id="KW-1185">Reference proteome</keyword>
<dbReference type="InParanoid" id="H2XWY3"/>
<protein>
    <recommendedName>
        <fullName evidence="4">Tryptophan synthase beta chain-like PALP domain-containing protein</fullName>
    </recommendedName>
</protein>
<evidence type="ECO:0000256" key="1">
    <source>
        <dbReference type="SAM" id="MobiDB-lite"/>
    </source>
</evidence>
<dbReference type="EMBL" id="EAAA01001862">
    <property type="status" value="NOT_ANNOTATED_CDS"/>
    <property type="molecule type" value="Genomic_DNA"/>
</dbReference>
<sequence>MSSVNGGTTMKEAGDAESWVRPDLPPKCTWSVNTSQVCPHPVVRPLRNRNVAFGSVLEAIGDTPMVRLSRLEKEYGLKCELCK</sequence>
<proteinExistence type="predicted"/>
<reference evidence="2" key="3">
    <citation type="submission" date="2025-08" db="UniProtKB">
        <authorList>
            <consortium name="Ensembl"/>
        </authorList>
    </citation>
    <scope>IDENTIFICATION</scope>
</reference>
<organism evidence="2 3">
    <name type="scientific">Ciona intestinalis</name>
    <name type="common">Transparent sea squirt</name>
    <name type="synonym">Ascidia intestinalis</name>
    <dbReference type="NCBI Taxonomy" id="7719"/>
    <lineage>
        <taxon>Eukaryota</taxon>
        <taxon>Metazoa</taxon>
        <taxon>Chordata</taxon>
        <taxon>Tunicata</taxon>
        <taxon>Ascidiacea</taxon>
        <taxon>Phlebobranchia</taxon>
        <taxon>Cionidae</taxon>
        <taxon>Ciona</taxon>
    </lineage>
</organism>
<evidence type="ECO:0000313" key="3">
    <source>
        <dbReference type="Proteomes" id="UP000008144"/>
    </source>
</evidence>
<dbReference type="STRING" id="7719.ENSCINP00000034167"/>
<dbReference type="Ensembl" id="ENSCINT00000034441.1">
    <property type="protein sequence ID" value="ENSCINP00000034167.1"/>
    <property type="gene ID" value="ENSCING00000021221.1"/>
</dbReference>
<dbReference type="AlphaFoldDB" id="H2XWY3"/>